<accession>A0A0C2XL00</accession>
<keyword evidence="3" id="KW-1185">Reference proteome</keyword>
<proteinExistence type="predicted"/>
<evidence type="ECO:0000313" key="3">
    <source>
        <dbReference type="Proteomes" id="UP000053424"/>
    </source>
</evidence>
<evidence type="ECO:0000313" key="2">
    <source>
        <dbReference type="EMBL" id="KIM38433.1"/>
    </source>
</evidence>
<name>A0A0C2XL00_HEBCY</name>
<organism evidence="2 3">
    <name type="scientific">Hebeloma cylindrosporum</name>
    <dbReference type="NCBI Taxonomy" id="76867"/>
    <lineage>
        <taxon>Eukaryota</taxon>
        <taxon>Fungi</taxon>
        <taxon>Dikarya</taxon>
        <taxon>Basidiomycota</taxon>
        <taxon>Agaricomycotina</taxon>
        <taxon>Agaricomycetes</taxon>
        <taxon>Agaricomycetidae</taxon>
        <taxon>Agaricales</taxon>
        <taxon>Agaricineae</taxon>
        <taxon>Hymenogastraceae</taxon>
        <taxon>Hebeloma</taxon>
    </lineage>
</organism>
<keyword evidence="1" id="KW-1133">Transmembrane helix</keyword>
<reference evidence="2 3" key="1">
    <citation type="submission" date="2014-04" db="EMBL/GenBank/DDBJ databases">
        <authorList>
            <consortium name="DOE Joint Genome Institute"/>
            <person name="Kuo A."/>
            <person name="Gay G."/>
            <person name="Dore J."/>
            <person name="Kohler A."/>
            <person name="Nagy L.G."/>
            <person name="Floudas D."/>
            <person name="Copeland A."/>
            <person name="Barry K.W."/>
            <person name="Cichocki N."/>
            <person name="Veneault-Fourrey C."/>
            <person name="LaButti K."/>
            <person name="Lindquist E.A."/>
            <person name="Lipzen A."/>
            <person name="Lundell T."/>
            <person name="Morin E."/>
            <person name="Murat C."/>
            <person name="Sun H."/>
            <person name="Tunlid A."/>
            <person name="Henrissat B."/>
            <person name="Grigoriev I.V."/>
            <person name="Hibbett D.S."/>
            <person name="Martin F."/>
            <person name="Nordberg H.P."/>
            <person name="Cantor M.N."/>
            <person name="Hua S.X."/>
        </authorList>
    </citation>
    <scope>NUCLEOTIDE SEQUENCE [LARGE SCALE GENOMIC DNA]</scope>
    <source>
        <strain evidence="3">h7</strain>
    </source>
</reference>
<dbReference type="AlphaFoldDB" id="A0A0C2XL00"/>
<keyword evidence="1" id="KW-0812">Transmembrane</keyword>
<feature type="transmembrane region" description="Helical" evidence="1">
    <location>
        <begin position="41"/>
        <end position="61"/>
    </location>
</feature>
<dbReference type="EMBL" id="KN831791">
    <property type="protein sequence ID" value="KIM38433.1"/>
    <property type="molecule type" value="Genomic_DNA"/>
</dbReference>
<protein>
    <submittedName>
        <fullName evidence="2">Uncharacterized protein</fullName>
    </submittedName>
</protein>
<gene>
    <name evidence="2" type="ORF">M413DRAFT_246268</name>
</gene>
<keyword evidence="1" id="KW-0472">Membrane</keyword>
<dbReference type="Proteomes" id="UP000053424">
    <property type="component" value="Unassembled WGS sequence"/>
</dbReference>
<sequence length="68" mass="7946">MILVDDKQVEVLEARRFVEEHDQPNKFSKSRPLLTLLSSNLLLLPALLLLKLPIMFPFLVYTPLSRKR</sequence>
<reference evidence="3" key="2">
    <citation type="submission" date="2015-01" db="EMBL/GenBank/DDBJ databases">
        <title>Evolutionary Origins and Diversification of the Mycorrhizal Mutualists.</title>
        <authorList>
            <consortium name="DOE Joint Genome Institute"/>
            <consortium name="Mycorrhizal Genomics Consortium"/>
            <person name="Kohler A."/>
            <person name="Kuo A."/>
            <person name="Nagy L.G."/>
            <person name="Floudas D."/>
            <person name="Copeland A."/>
            <person name="Barry K.W."/>
            <person name="Cichocki N."/>
            <person name="Veneault-Fourrey C."/>
            <person name="LaButti K."/>
            <person name="Lindquist E.A."/>
            <person name="Lipzen A."/>
            <person name="Lundell T."/>
            <person name="Morin E."/>
            <person name="Murat C."/>
            <person name="Riley R."/>
            <person name="Ohm R."/>
            <person name="Sun H."/>
            <person name="Tunlid A."/>
            <person name="Henrissat B."/>
            <person name="Grigoriev I.V."/>
            <person name="Hibbett D.S."/>
            <person name="Martin F."/>
        </authorList>
    </citation>
    <scope>NUCLEOTIDE SEQUENCE [LARGE SCALE GENOMIC DNA]</scope>
    <source>
        <strain evidence="3">h7</strain>
    </source>
</reference>
<dbReference type="HOGENOM" id="CLU_2794221_0_0_1"/>
<evidence type="ECO:0000256" key="1">
    <source>
        <dbReference type="SAM" id="Phobius"/>
    </source>
</evidence>